<dbReference type="PANTHER" id="PTHR42878:SF7">
    <property type="entry name" value="SENSOR HISTIDINE KINASE GLRK"/>
    <property type="match status" value="1"/>
</dbReference>
<keyword evidence="7 14" id="KW-0812">Transmembrane</keyword>
<keyword evidence="12" id="KW-0902">Two-component regulatory system</keyword>
<dbReference type="OrthoDB" id="9781147at2"/>
<dbReference type="InterPro" id="IPR004358">
    <property type="entry name" value="Sig_transdc_His_kin-like_C"/>
</dbReference>
<dbReference type="AlphaFoldDB" id="A0A5A9X9H7"/>
<evidence type="ECO:0000256" key="13">
    <source>
        <dbReference type="ARBA" id="ARBA00023136"/>
    </source>
</evidence>
<dbReference type="Proteomes" id="UP000324298">
    <property type="component" value="Unassembled WGS sequence"/>
</dbReference>
<comment type="caution">
    <text evidence="18">The sequence shown here is derived from an EMBL/GenBank/DDBJ whole genome shotgun (WGS) entry which is preliminary data.</text>
</comment>
<evidence type="ECO:0000259" key="15">
    <source>
        <dbReference type="PROSITE" id="PS50109"/>
    </source>
</evidence>
<keyword evidence="6" id="KW-0808">Transferase</keyword>
<dbReference type="InterPro" id="IPR045671">
    <property type="entry name" value="NtrY-like_N"/>
</dbReference>
<dbReference type="Pfam" id="PF19312">
    <property type="entry name" value="NtrY_N"/>
    <property type="match status" value="1"/>
</dbReference>
<dbReference type="CDD" id="cd06225">
    <property type="entry name" value="HAMP"/>
    <property type="match status" value="1"/>
</dbReference>
<dbReference type="NCBIfam" id="TIGR00229">
    <property type="entry name" value="sensory_box"/>
    <property type="match status" value="1"/>
</dbReference>
<dbReference type="PROSITE" id="PS50885">
    <property type="entry name" value="HAMP"/>
    <property type="match status" value="1"/>
</dbReference>
<dbReference type="Pfam" id="PF02518">
    <property type="entry name" value="HATPase_c"/>
    <property type="match status" value="1"/>
</dbReference>
<comment type="subcellular location">
    <subcellularLocation>
        <location evidence="2">Cell membrane</location>
        <topology evidence="2">Multi-pass membrane protein</topology>
    </subcellularLocation>
</comment>
<evidence type="ECO:0000256" key="12">
    <source>
        <dbReference type="ARBA" id="ARBA00023012"/>
    </source>
</evidence>
<dbReference type="InterPro" id="IPR003594">
    <property type="entry name" value="HATPase_dom"/>
</dbReference>
<dbReference type="InterPro" id="IPR000014">
    <property type="entry name" value="PAS"/>
</dbReference>
<keyword evidence="8" id="KW-0547">Nucleotide-binding</keyword>
<dbReference type="SMART" id="SM00388">
    <property type="entry name" value="HisKA"/>
    <property type="match status" value="1"/>
</dbReference>
<reference evidence="18 19" key="1">
    <citation type="submission" date="2019-04" db="EMBL/GenBank/DDBJ databases">
        <title>Geobacter ruber sp. nov., ferric-reducing bacteria isolated from paddy soil.</title>
        <authorList>
            <person name="Xu Z."/>
            <person name="Masuda Y."/>
            <person name="Itoh H."/>
            <person name="Senoo K."/>
        </authorList>
    </citation>
    <scope>NUCLEOTIDE SEQUENCE [LARGE SCALE GENOMIC DNA]</scope>
    <source>
        <strain evidence="18 19">Red88</strain>
    </source>
</reference>
<dbReference type="GO" id="GO:0007234">
    <property type="term" value="P:osmosensory signaling via phosphorelay pathway"/>
    <property type="evidence" value="ECO:0007669"/>
    <property type="project" value="TreeGrafter"/>
</dbReference>
<evidence type="ECO:0000313" key="19">
    <source>
        <dbReference type="Proteomes" id="UP000324298"/>
    </source>
</evidence>
<dbReference type="EC" id="2.7.13.3" evidence="3"/>
<dbReference type="SMART" id="SM00387">
    <property type="entry name" value="HATPase_c"/>
    <property type="match status" value="1"/>
</dbReference>
<name>A0A5A9X9H7_9BACT</name>
<dbReference type="InterPro" id="IPR017232">
    <property type="entry name" value="NtrY"/>
</dbReference>
<dbReference type="PROSITE" id="PS50109">
    <property type="entry name" value="HIS_KIN"/>
    <property type="match status" value="1"/>
</dbReference>
<feature type="domain" description="PAS" evidence="16">
    <location>
        <begin position="397"/>
        <end position="468"/>
    </location>
</feature>
<dbReference type="PANTHER" id="PTHR42878">
    <property type="entry name" value="TWO-COMPONENT HISTIDINE KINASE"/>
    <property type="match status" value="1"/>
</dbReference>
<dbReference type="PRINTS" id="PR00344">
    <property type="entry name" value="BCTRLSENSOR"/>
</dbReference>
<evidence type="ECO:0000256" key="3">
    <source>
        <dbReference type="ARBA" id="ARBA00012438"/>
    </source>
</evidence>
<evidence type="ECO:0000256" key="11">
    <source>
        <dbReference type="ARBA" id="ARBA00022989"/>
    </source>
</evidence>
<dbReference type="CDD" id="cd00082">
    <property type="entry name" value="HisKA"/>
    <property type="match status" value="1"/>
</dbReference>
<dbReference type="GO" id="GO:0030295">
    <property type="term" value="F:protein kinase activator activity"/>
    <property type="evidence" value="ECO:0007669"/>
    <property type="project" value="TreeGrafter"/>
</dbReference>
<organism evidence="18 19">
    <name type="scientific">Oryzomonas rubra</name>
    <dbReference type="NCBI Taxonomy" id="2509454"/>
    <lineage>
        <taxon>Bacteria</taxon>
        <taxon>Pseudomonadati</taxon>
        <taxon>Thermodesulfobacteriota</taxon>
        <taxon>Desulfuromonadia</taxon>
        <taxon>Geobacterales</taxon>
        <taxon>Geobacteraceae</taxon>
        <taxon>Oryzomonas</taxon>
    </lineage>
</organism>
<dbReference type="GO" id="GO:0000155">
    <property type="term" value="F:phosphorelay sensor kinase activity"/>
    <property type="evidence" value="ECO:0007669"/>
    <property type="project" value="InterPro"/>
</dbReference>
<dbReference type="Gene3D" id="1.10.287.130">
    <property type="match status" value="1"/>
</dbReference>
<dbReference type="SUPFAM" id="SSF55785">
    <property type="entry name" value="PYP-like sensor domain (PAS domain)"/>
    <property type="match status" value="1"/>
</dbReference>
<evidence type="ECO:0000256" key="7">
    <source>
        <dbReference type="ARBA" id="ARBA00022692"/>
    </source>
</evidence>
<evidence type="ECO:0000256" key="8">
    <source>
        <dbReference type="ARBA" id="ARBA00022741"/>
    </source>
</evidence>
<dbReference type="Gene3D" id="6.10.340.10">
    <property type="match status" value="1"/>
</dbReference>
<keyword evidence="4" id="KW-1003">Cell membrane</keyword>
<keyword evidence="5" id="KW-0597">Phosphoprotein</keyword>
<evidence type="ECO:0000259" key="16">
    <source>
        <dbReference type="PROSITE" id="PS50112"/>
    </source>
</evidence>
<keyword evidence="9" id="KW-0418">Kinase</keyword>
<dbReference type="InterPro" id="IPR003660">
    <property type="entry name" value="HAMP_dom"/>
</dbReference>
<dbReference type="InterPro" id="IPR036890">
    <property type="entry name" value="HATPase_C_sf"/>
</dbReference>
<dbReference type="Gene3D" id="3.30.565.10">
    <property type="entry name" value="Histidine kinase-like ATPase, C-terminal domain"/>
    <property type="match status" value="1"/>
</dbReference>
<dbReference type="Pfam" id="PF00512">
    <property type="entry name" value="HisKA"/>
    <property type="match status" value="1"/>
</dbReference>
<evidence type="ECO:0000256" key="14">
    <source>
        <dbReference type="SAM" id="Phobius"/>
    </source>
</evidence>
<evidence type="ECO:0000256" key="2">
    <source>
        <dbReference type="ARBA" id="ARBA00004651"/>
    </source>
</evidence>
<dbReference type="SMART" id="SM00091">
    <property type="entry name" value="PAS"/>
    <property type="match status" value="1"/>
</dbReference>
<keyword evidence="10" id="KW-0067">ATP-binding</keyword>
<dbReference type="InterPro" id="IPR003661">
    <property type="entry name" value="HisK_dim/P_dom"/>
</dbReference>
<dbReference type="GO" id="GO:0006355">
    <property type="term" value="P:regulation of DNA-templated transcription"/>
    <property type="evidence" value="ECO:0007669"/>
    <property type="project" value="InterPro"/>
</dbReference>
<dbReference type="InterPro" id="IPR050351">
    <property type="entry name" value="BphY/WalK/GraS-like"/>
</dbReference>
<comment type="catalytic activity">
    <reaction evidence="1">
        <text>ATP + protein L-histidine = ADP + protein N-phospho-L-histidine.</text>
        <dbReference type="EC" id="2.7.13.3"/>
    </reaction>
</comment>
<proteinExistence type="predicted"/>
<dbReference type="GO" id="GO:0000156">
    <property type="term" value="F:phosphorelay response regulator activity"/>
    <property type="evidence" value="ECO:0007669"/>
    <property type="project" value="TreeGrafter"/>
</dbReference>
<dbReference type="InterPro" id="IPR036097">
    <property type="entry name" value="HisK_dim/P_sf"/>
</dbReference>
<dbReference type="RefSeq" id="WP_149309270.1">
    <property type="nucleotide sequence ID" value="NZ_SRSD01000010.1"/>
</dbReference>
<keyword evidence="13 14" id="KW-0472">Membrane</keyword>
<dbReference type="GO" id="GO:0005524">
    <property type="term" value="F:ATP binding"/>
    <property type="evidence" value="ECO:0007669"/>
    <property type="project" value="UniProtKB-KW"/>
</dbReference>
<dbReference type="Pfam" id="PF00672">
    <property type="entry name" value="HAMP"/>
    <property type="match status" value="1"/>
</dbReference>
<dbReference type="Gene3D" id="3.30.450.20">
    <property type="entry name" value="PAS domain"/>
    <property type="match status" value="2"/>
</dbReference>
<evidence type="ECO:0000256" key="9">
    <source>
        <dbReference type="ARBA" id="ARBA00022777"/>
    </source>
</evidence>
<dbReference type="GO" id="GO:0005886">
    <property type="term" value="C:plasma membrane"/>
    <property type="evidence" value="ECO:0007669"/>
    <property type="project" value="UniProtKB-SubCell"/>
</dbReference>
<feature type="transmembrane region" description="Helical" evidence="14">
    <location>
        <begin position="302"/>
        <end position="325"/>
    </location>
</feature>
<dbReference type="InterPro" id="IPR005467">
    <property type="entry name" value="His_kinase_dom"/>
</dbReference>
<evidence type="ECO:0000256" key="6">
    <source>
        <dbReference type="ARBA" id="ARBA00022679"/>
    </source>
</evidence>
<dbReference type="PROSITE" id="PS50112">
    <property type="entry name" value="PAS"/>
    <property type="match status" value="1"/>
</dbReference>
<accession>A0A5A9X9H7</accession>
<feature type="transmembrane region" description="Helical" evidence="14">
    <location>
        <begin position="51"/>
        <end position="72"/>
    </location>
</feature>
<evidence type="ECO:0000256" key="10">
    <source>
        <dbReference type="ARBA" id="ARBA00022840"/>
    </source>
</evidence>
<dbReference type="InterPro" id="IPR035965">
    <property type="entry name" value="PAS-like_dom_sf"/>
</dbReference>
<evidence type="ECO:0000256" key="1">
    <source>
        <dbReference type="ARBA" id="ARBA00000085"/>
    </source>
</evidence>
<protein>
    <recommendedName>
        <fullName evidence="3">histidine kinase</fullName>
        <ecNumber evidence="3">2.7.13.3</ecNumber>
    </recommendedName>
</protein>
<evidence type="ECO:0000256" key="5">
    <source>
        <dbReference type="ARBA" id="ARBA00022553"/>
    </source>
</evidence>
<dbReference type="InterPro" id="IPR013767">
    <property type="entry name" value="PAS_fold"/>
</dbReference>
<evidence type="ECO:0000313" key="18">
    <source>
        <dbReference type="EMBL" id="KAA0888859.1"/>
    </source>
</evidence>
<dbReference type="CDD" id="cd00130">
    <property type="entry name" value="PAS"/>
    <property type="match status" value="1"/>
</dbReference>
<sequence>MESQKLTNYERRKRIREAVVIILAIILIIFLTRTEMHLTQLSADAPMGSNIAIFGVINVVVMLVILLVYLVCRNVVKLFVESRTNPFAKRLRTKLVLSFVGLSLVPTMLLFFAAAGFINNTVHNWFNAQVETSLSESLEVAQTYYKNSASNSLYYGRQISSFIKSQKLLNEDNLPRLKELIRQKQEEYNLGVVEVYSAQREELVRSSNPNVPQSEFTNPASEDIKRGLVGEELTRINQAGKADLIRGIVPVYSTWNQKDVVGVVVVNYYVPYSLVNKMKEITGSYHEFRQLKIMKNPIRTGYIATLFLITAVIVFFAYWMGVYLANSMTKPLQDLVDATRAVADGNLDIHIESYSADEIGMLIQSFNRMTEDLRGKQRALNTSNQELSRINQEIEERRQYMEIVLRNVAAGVISVDKAGVVTTINKSAERLLNINTGKVLGRNFRDVLREKHLEIVKEVVRDLALSKQDTVSRQIFLDIQGSRLALHLHLTMLRDEAGVILGTVLVLDDMTQMMKVQRMAAWREVARRIAHEIKNPLTPIQLSAQRLRKRYLSRFSGDETVFDECTEMIIKSVDELKNLVNEFSNFARMPAIQPEPNDLNALIRETLTLYQEAHRGVAFQFEPDGQLPLLKIDRDQIKRVIINLLENAVAAMEEQGMVAISSSYDTELKMASFSVADTGPGIAPEDKPRLFEPYFSTKKSGTGLGLAIVSSVVTDHSGFVRIKDNHPRGACFVVELPAA</sequence>
<evidence type="ECO:0000259" key="17">
    <source>
        <dbReference type="PROSITE" id="PS50885"/>
    </source>
</evidence>
<keyword evidence="19" id="KW-1185">Reference proteome</keyword>
<dbReference type="SUPFAM" id="SSF47384">
    <property type="entry name" value="Homodimeric domain of signal transducing histidine kinase"/>
    <property type="match status" value="1"/>
</dbReference>
<keyword evidence="11 14" id="KW-1133">Transmembrane helix</keyword>
<feature type="domain" description="Histidine kinase" evidence="15">
    <location>
        <begin position="528"/>
        <end position="739"/>
    </location>
</feature>
<gene>
    <name evidence="18" type="ORF">ET418_15895</name>
</gene>
<dbReference type="Pfam" id="PF00989">
    <property type="entry name" value="PAS"/>
    <property type="match status" value="1"/>
</dbReference>
<dbReference type="SMART" id="SM00304">
    <property type="entry name" value="HAMP"/>
    <property type="match status" value="1"/>
</dbReference>
<dbReference type="SUPFAM" id="SSF55874">
    <property type="entry name" value="ATPase domain of HSP90 chaperone/DNA topoisomerase II/histidine kinase"/>
    <property type="match status" value="1"/>
</dbReference>
<feature type="transmembrane region" description="Helical" evidence="14">
    <location>
        <begin position="93"/>
        <end position="118"/>
    </location>
</feature>
<dbReference type="SUPFAM" id="SSF158472">
    <property type="entry name" value="HAMP domain-like"/>
    <property type="match status" value="1"/>
</dbReference>
<feature type="domain" description="HAMP" evidence="17">
    <location>
        <begin position="326"/>
        <end position="378"/>
    </location>
</feature>
<dbReference type="EMBL" id="SRSD01000010">
    <property type="protein sequence ID" value="KAA0888859.1"/>
    <property type="molecule type" value="Genomic_DNA"/>
</dbReference>
<evidence type="ECO:0000256" key="4">
    <source>
        <dbReference type="ARBA" id="ARBA00022475"/>
    </source>
</evidence>
<feature type="transmembrane region" description="Helical" evidence="14">
    <location>
        <begin position="15"/>
        <end position="31"/>
    </location>
</feature>
<dbReference type="PIRSF" id="PIRSF037532">
    <property type="entry name" value="STHK_NtrY"/>
    <property type="match status" value="1"/>
</dbReference>